<accession>A0ABW7HXP5</accession>
<keyword evidence="8" id="KW-1185">Reference proteome</keyword>
<protein>
    <submittedName>
        <fullName evidence="7">HAD family hydrolase</fullName>
    </submittedName>
</protein>
<name>A0ABW7HXP5_9ACTN</name>
<dbReference type="Gene3D" id="3.40.50.1000">
    <property type="entry name" value="HAD superfamily/HAD-like"/>
    <property type="match status" value="1"/>
</dbReference>
<dbReference type="InterPro" id="IPR023214">
    <property type="entry name" value="HAD_sf"/>
</dbReference>
<proteinExistence type="inferred from homology"/>
<evidence type="ECO:0000313" key="8">
    <source>
        <dbReference type="Proteomes" id="UP001607069"/>
    </source>
</evidence>
<dbReference type="InterPro" id="IPR006439">
    <property type="entry name" value="HAD-SF_hydro_IA"/>
</dbReference>
<keyword evidence="5" id="KW-0119">Carbohydrate metabolism</keyword>
<dbReference type="Proteomes" id="UP001607069">
    <property type="component" value="Unassembled WGS sequence"/>
</dbReference>
<dbReference type="PANTHER" id="PTHR46193">
    <property type="entry name" value="6-PHOSPHOGLUCONATE PHOSPHATASE"/>
    <property type="match status" value="1"/>
</dbReference>
<evidence type="ECO:0000256" key="2">
    <source>
        <dbReference type="ARBA" id="ARBA00006171"/>
    </source>
</evidence>
<dbReference type="RefSeq" id="WP_279950358.1">
    <property type="nucleotide sequence ID" value="NZ_BAABEN010000032.1"/>
</dbReference>
<evidence type="ECO:0000256" key="5">
    <source>
        <dbReference type="ARBA" id="ARBA00023277"/>
    </source>
</evidence>
<dbReference type="Gene3D" id="1.10.150.240">
    <property type="entry name" value="Putative phosphatase, domain 2"/>
    <property type="match status" value="1"/>
</dbReference>
<gene>
    <name evidence="7" type="ORF">ACG5V6_20695</name>
</gene>
<evidence type="ECO:0000256" key="6">
    <source>
        <dbReference type="SAM" id="MobiDB-lite"/>
    </source>
</evidence>
<comment type="similarity">
    <text evidence="2">Belongs to the HAD-like hydrolase superfamily. CbbY/CbbZ/Gph/YieH family.</text>
</comment>
<comment type="cofactor">
    <cofactor evidence="1">
        <name>Mg(2+)</name>
        <dbReference type="ChEBI" id="CHEBI:18420"/>
    </cofactor>
</comment>
<dbReference type="InterPro" id="IPR036412">
    <property type="entry name" value="HAD-like_sf"/>
</dbReference>
<dbReference type="SFLD" id="SFLDS00003">
    <property type="entry name" value="Haloacid_Dehalogenase"/>
    <property type="match status" value="1"/>
</dbReference>
<dbReference type="SUPFAM" id="SSF56784">
    <property type="entry name" value="HAD-like"/>
    <property type="match status" value="1"/>
</dbReference>
<dbReference type="InterPro" id="IPR023198">
    <property type="entry name" value="PGP-like_dom2"/>
</dbReference>
<evidence type="ECO:0000313" key="7">
    <source>
        <dbReference type="EMBL" id="MFH0250622.1"/>
    </source>
</evidence>
<dbReference type="NCBIfam" id="TIGR01509">
    <property type="entry name" value="HAD-SF-IA-v3"/>
    <property type="match status" value="1"/>
</dbReference>
<keyword evidence="7" id="KW-0378">Hydrolase</keyword>
<feature type="region of interest" description="Disordered" evidence="6">
    <location>
        <begin position="1"/>
        <end position="26"/>
    </location>
</feature>
<evidence type="ECO:0000256" key="4">
    <source>
        <dbReference type="ARBA" id="ARBA00022842"/>
    </source>
</evidence>
<evidence type="ECO:0000256" key="1">
    <source>
        <dbReference type="ARBA" id="ARBA00001946"/>
    </source>
</evidence>
<dbReference type="EMBL" id="JBIHMK010000090">
    <property type="protein sequence ID" value="MFH0250622.1"/>
    <property type="molecule type" value="Genomic_DNA"/>
</dbReference>
<sequence>MPPAAAAARDPEEAAAPAHPPPDGLDGLRAVVFDTDGVITDSARVHAAAWKEAFDDCLREWRERGGGRQEGDARDRFRPFDVQEDYRRYVDGRSRLDGAAAFLASRGLDLPPGEPDDPPGNGTVRAVAARKERLFTAALRRGGVEAWPGTLRLLRALRREGVSMAVISASRHARELLSGAGVPEVFDAVVDGHEAARLDLPGKPDPAVFLEAARRLGVPPAEAAVVEDALAGVEAGRRGGFGLVVGVDRTAGPAGARDLREHGADVVVTDLAELLPPGPRAGRHEEEG</sequence>
<dbReference type="GO" id="GO:0016787">
    <property type="term" value="F:hydrolase activity"/>
    <property type="evidence" value="ECO:0007669"/>
    <property type="project" value="UniProtKB-KW"/>
</dbReference>
<organism evidence="7 8">
    <name type="scientific">Streptomyces chitinivorans</name>
    <dbReference type="NCBI Taxonomy" id="1257027"/>
    <lineage>
        <taxon>Bacteria</taxon>
        <taxon>Bacillati</taxon>
        <taxon>Actinomycetota</taxon>
        <taxon>Actinomycetes</taxon>
        <taxon>Kitasatosporales</taxon>
        <taxon>Streptomycetaceae</taxon>
        <taxon>Streptomyces</taxon>
    </lineage>
</organism>
<dbReference type="Pfam" id="PF00702">
    <property type="entry name" value="Hydrolase"/>
    <property type="match status" value="1"/>
</dbReference>
<keyword evidence="3" id="KW-0479">Metal-binding</keyword>
<dbReference type="SFLD" id="SFLDG01129">
    <property type="entry name" value="C1.5:_HAD__Beta-PGM__Phosphata"/>
    <property type="match status" value="1"/>
</dbReference>
<evidence type="ECO:0000256" key="3">
    <source>
        <dbReference type="ARBA" id="ARBA00022723"/>
    </source>
</evidence>
<keyword evidence="4" id="KW-0460">Magnesium</keyword>
<dbReference type="PANTHER" id="PTHR46193:SF18">
    <property type="entry name" value="HEXITOL PHOSPHATASE B"/>
    <property type="match status" value="1"/>
</dbReference>
<comment type="caution">
    <text evidence="7">The sequence shown here is derived from an EMBL/GenBank/DDBJ whole genome shotgun (WGS) entry which is preliminary data.</text>
</comment>
<reference evidence="7 8" key="1">
    <citation type="submission" date="2024-10" db="EMBL/GenBank/DDBJ databases">
        <authorList>
            <person name="Cho J.-C."/>
        </authorList>
    </citation>
    <scope>NUCLEOTIDE SEQUENCE [LARGE SCALE GENOMIC DNA]</scope>
    <source>
        <strain evidence="7 8">KCTC29696</strain>
    </source>
</reference>
<dbReference type="InterPro" id="IPR051600">
    <property type="entry name" value="Beta-PGM-like"/>
</dbReference>